<dbReference type="Pfam" id="PF14534">
    <property type="entry name" value="DUF4440"/>
    <property type="match status" value="1"/>
</dbReference>
<gene>
    <name evidence="2" type="ordered locus">AciX9_2569</name>
</gene>
<protein>
    <recommendedName>
        <fullName evidence="1">DUF4440 domain-containing protein</fullName>
    </recommendedName>
</protein>
<accession>E8WVR7</accession>
<dbReference type="PaxDb" id="1198114-AciX9_2569"/>
<dbReference type="eggNOG" id="COG4319">
    <property type="taxonomic scope" value="Bacteria"/>
</dbReference>
<dbReference type="STRING" id="1198114.AciX9_2569"/>
<dbReference type="EMBL" id="CP002480">
    <property type="protein sequence ID" value="ADW69596.1"/>
    <property type="molecule type" value="Genomic_DNA"/>
</dbReference>
<keyword evidence="3" id="KW-1185">Reference proteome</keyword>
<evidence type="ECO:0000313" key="2">
    <source>
        <dbReference type="EMBL" id="ADW69596.1"/>
    </source>
</evidence>
<dbReference type="InterPro" id="IPR032710">
    <property type="entry name" value="NTF2-like_dom_sf"/>
</dbReference>
<evidence type="ECO:0000313" key="3">
    <source>
        <dbReference type="Proteomes" id="UP000000343"/>
    </source>
</evidence>
<feature type="domain" description="DUF4440" evidence="1">
    <location>
        <begin position="61"/>
        <end position="181"/>
    </location>
</feature>
<dbReference type="Gene3D" id="3.10.450.50">
    <property type="match status" value="1"/>
</dbReference>
<evidence type="ECO:0000259" key="1">
    <source>
        <dbReference type="Pfam" id="PF14534"/>
    </source>
</evidence>
<dbReference type="AlphaFoldDB" id="E8WVR7"/>
<organism evidence="3">
    <name type="scientific">Granulicella tundricola (strain ATCC BAA-1859 / DSM 23138 / MP5ACTX9)</name>
    <dbReference type="NCBI Taxonomy" id="1198114"/>
    <lineage>
        <taxon>Bacteria</taxon>
        <taxon>Pseudomonadati</taxon>
        <taxon>Acidobacteriota</taxon>
        <taxon>Terriglobia</taxon>
        <taxon>Terriglobales</taxon>
        <taxon>Acidobacteriaceae</taxon>
        <taxon>Granulicella</taxon>
    </lineage>
</organism>
<dbReference type="InterPro" id="IPR027843">
    <property type="entry name" value="DUF4440"/>
</dbReference>
<proteinExistence type="predicted"/>
<sequence length="202" mass="22711">MTEPSKMSHRYYFRIVRGTYPPLMTTSVSNRRSFFLSAASLAGAAAVSSTLIAQPTPTNLTAFLQTYDEAWASHNPQAIAMLHAEDVLVVNRFGSMLEGRAELEKAMQFLHGPGGPFHSITFPRQKLLVSRMLNTDMATLHARWKNPTMGPGDQLAHGSQTPWVDLLSTYLLMRRGKTWQIVQHDLHSVDPIKFPFKTKWNA</sequence>
<dbReference type="KEGG" id="acm:AciX9_2569"/>
<dbReference type="Proteomes" id="UP000000343">
    <property type="component" value="Chromosome"/>
</dbReference>
<reference evidence="3" key="1">
    <citation type="submission" date="2011-01" db="EMBL/GenBank/DDBJ databases">
        <title>Complete sequence of chromosome of Acidobacterium sp. MP5ACTX9.</title>
        <authorList>
            <consortium name="US DOE Joint Genome Institute"/>
            <person name="Lucas S."/>
            <person name="Copeland A."/>
            <person name="Lapidus A."/>
            <person name="Cheng J.-F."/>
            <person name="Goodwin L."/>
            <person name="Pitluck S."/>
            <person name="Teshima H."/>
            <person name="Detter J.C."/>
            <person name="Han C."/>
            <person name="Tapia R."/>
            <person name="Land M."/>
            <person name="Hauser L."/>
            <person name="Kyrpides N."/>
            <person name="Ivanova N."/>
            <person name="Ovchinnikova G."/>
            <person name="Pagani I."/>
            <person name="Rawat S.R."/>
            <person name="Mannisto M."/>
            <person name="Haggblom M.M."/>
            <person name="Woyke T."/>
        </authorList>
    </citation>
    <scope>NUCLEOTIDE SEQUENCE [LARGE SCALE GENOMIC DNA]</scope>
    <source>
        <strain evidence="3">MP5ACTX9</strain>
    </source>
</reference>
<name>E8WVR7_GRATM</name>
<dbReference type="SUPFAM" id="SSF54427">
    <property type="entry name" value="NTF2-like"/>
    <property type="match status" value="1"/>
</dbReference>
<dbReference type="HOGENOM" id="CLU_1353044_0_0_0"/>